<reference evidence="2 3" key="1">
    <citation type="submission" date="2016-10" db="EMBL/GenBank/DDBJ databases">
        <authorList>
            <person name="de Groot N.N."/>
        </authorList>
    </citation>
    <scope>NUCLEOTIDE SEQUENCE [LARGE SCALE GENOMIC DNA]</scope>
    <source>
        <strain evidence="2 3">StLB037</strain>
    </source>
</reference>
<evidence type="ECO:0000313" key="2">
    <source>
        <dbReference type="EMBL" id="SDO98973.1"/>
    </source>
</evidence>
<keyword evidence="1" id="KW-0732">Signal</keyword>
<protein>
    <submittedName>
        <fullName evidence="2">Uncharacterized protein</fullName>
    </submittedName>
</protein>
<dbReference type="Proteomes" id="UP000186456">
    <property type="component" value="Unassembled WGS sequence"/>
</dbReference>
<evidence type="ECO:0000256" key="1">
    <source>
        <dbReference type="SAM" id="SignalP"/>
    </source>
</evidence>
<dbReference type="EMBL" id="FNJN01000003">
    <property type="protein sequence ID" value="SDO98973.1"/>
    <property type="molecule type" value="Genomic_DNA"/>
</dbReference>
<evidence type="ECO:0000313" key="3">
    <source>
        <dbReference type="Proteomes" id="UP000186456"/>
    </source>
</evidence>
<dbReference type="AlphaFoldDB" id="A0A1H0P211"/>
<feature type="chain" id="PRO_5038597668" evidence="1">
    <location>
        <begin position="25"/>
        <end position="216"/>
    </location>
</feature>
<sequence>MRGTTVTRRALALSLAAIMGAGLAGCAGSPDSGGDFSAQRETVTAFMTALERGDAQQASTYLSDTTSFAREAMTDEFYAKAVEHPADARISVATDIDDKVAVQVDFRLGDDDRELNLMLDQADPPRIEQWSGMPTILRSGGGDGRLVISGALTLDLGAESTYASLLPARYSVAFSGSATADDVDAFDLDFPVSPEATDARLPDGVSFAGGALEFGR</sequence>
<dbReference type="PROSITE" id="PS51257">
    <property type="entry name" value="PROKAR_LIPOPROTEIN"/>
    <property type="match status" value="1"/>
</dbReference>
<name>A0A1H0P211_MICTS</name>
<gene>
    <name evidence="2" type="ORF">SAMN04487788_1698</name>
</gene>
<accession>A0A1H0P211</accession>
<feature type="signal peptide" evidence="1">
    <location>
        <begin position="1"/>
        <end position="24"/>
    </location>
</feature>
<organism evidence="2 3">
    <name type="scientific">Microbacterium testaceum (strain StLB037)</name>
    <dbReference type="NCBI Taxonomy" id="979556"/>
    <lineage>
        <taxon>Bacteria</taxon>
        <taxon>Bacillati</taxon>
        <taxon>Actinomycetota</taxon>
        <taxon>Actinomycetes</taxon>
        <taxon>Micrococcales</taxon>
        <taxon>Microbacteriaceae</taxon>
        <taxon>Microbacterium</taxon>
    </lineage>
</organism>
<proteinExistence type="predicted"/>